<dbReference type="RefSeq" id="XP_007715364.1">
    <property type="nucleotide sequence ID" value="XM_007717174.1"/>
</dbReference>
<name>W6XX35_COCC2</name>
<evidence type="ECO:0000313" key="2">
    <source>
        <dbReference type="Proteomes" id="UP000053841"/>
    </source>
</evidence>
<dbReference type="GeneID" id="19142942"/>
<keyword evidence="2" id="KW-1185">Reference proteome</keyword>
<sequence>ISSISWRTPPDDRGAKGYQKKSKVVFLYAQTMYFDEGIDSDAHGMSRCRAEQILKSHHQGPSGQ</sequence>
<dbReference type="AlphaFoldDB" id="W6XX35"/>
<proteinExistence type="predicted"/>
<feature type="non-terminal residue" evidence="1">
    <location>
        <position position="1"/>
    </location>
</feature>
<dbReference type="HOGENOM" id="CLU_2873720_0_0_1"/>
<protein>
    <submittedName>
        <fullName evidence="1">Uncharacterized protein</fullName>
    </submittedName>
</protein>
<dbReference type="KEGG" id="bze:COCCADRAFT_104220"/>
<organism evidence="1 2">
    <name type="scientific">Cochliobolus carbonum (strain 26-R-13)</name>
    <name type="common">Maize leaf spot fungus</name>
    <name type="synonym">Bipolaris zeicola</name>
    <dbReference type="NCBI Taxonomy" id="930089"/>
    <lineage>
        <taxon>Eukaryota</taxon>
        <taxon>Fungi</taxon>
        <taxon>Dikarya</taxon>
        <taxon>Ascomycota</taxon>
        <taxon>Pezizomycotina</taxon>
        <taxon>Dothideomycetes</taxon>
        <taxon>Pleosporomycetidae</taxon>
        <taxon>Pleosporales</taxon>
        <taxon>Pleosporineae</taxon>
        <taxon>Pleosporaceae</taxon>
        <taxon>Bipolaris</taxon>
    </lineage>
</organism>
<dbReference type="Proteomes" id="UP000053841">
    <property type="component" value="Unassembled WGS sequence"/>
</dbReference>
<reference evidence="1 2" key="1">
    <citation type="journal article" date="2013" name="PLoS Genet.">
        <title>Comparative genome structure, secondary metabolite, and effector coding capacity across Cochliobolus pathogens.</title>
        <authorList>
            <person name="Condon B.J."/>
            <person name="Leng Y."/>
            <person name="Wu D."/>
            <person name="Bushley K.E."/>
            <person name="Ohm R.A."/>
            <person name="Otillar R."/>
            <person name="Martin J."/>
            <person name="Schackwitz W."/>
            <person name="Grimwood J."/>
            <person name="MohdZainudin N."/>
            <person name="Xue C."/>
            <person name="Wang R."/>
            <person name="Manning V.A."/>
            <person name="Dhillon B."/>
            <person name="Tu Z.J."/>
            <person name="Steffenson B.J."/>
            <person name="Salamov A."/>
            <person name="Sun H."/>
            <person name="Lowry S."/>
            <person name="LaButti K."/>
            <person name="Han J."/>
            <person name="Copeland A."/>
            <person name="Lindquist E."/>
            <person name="Barry K."/>
            <person name="Schmutz J."/>
            <person name="Baker S.E."/>
            <person name="Ciuffetti L.M."/>
            <person name="Grigoriev I.V."/>
            <person name="Zhong S."/>
            <person name="Turgeon B.G."/>
        </authorList>
    </citation>
    <scope>NUCLEOTIDE SEQUENCE [LARGE SCALE GENOMIC DNA]</scope>
    <source>
        <strain evidence="1 2">26-R-13</strain>
    </source>
</reference>
<evidence type="ECO:0000313" key="1">
    <source>
        <dbReference type="EMBL" id="EUC30323.1"/>
    </source>
</evidence>
<dbReference type="EMBL" id="KI964705">
    <property type="protein sequence ID" value="EUC30323.1"/>
    <property type="molecule type" value="Genomic_DNA"/>
</dbReference>
<gene>
    <name evidence="1" type="ORF">COCCADRAFT_104220</name>
</gene>
<accession>W6XX35</accession>